<accession>A0A1S6L336</accession>
<sequence>MNLNLFGRQTRARQEMILKQICEDSRYIPQFEQRFRTMALFTVNKDLKRRTDIFSYVPADGQSIAVGYRIQHTNGRYLAEPWTFIVEDPIKSLGIEITERIPNSLYFGSVVPKPLIDEYGTNAYSLMLGNLNLLKRYTFKPVSL</sequence>
<protein>
    <submittedName>
        <fullName evidence="1">Uncharacterized protein</fullName>
    </submittedName>
</protein>
<proteinExistence type="predicted"/>
<dbReference type="EMBL" id="KY448244">
    <property type="protein sequence ID" value="AQT28595.1"/>
    <property type="molecule type" value="Genomic_DNA"/>
</dbReference>
<gene>
    <name evidence="1" type="ORF">YOLOSWAG_113</name>
</gene>
<reference evidence="1 2" key="1">
    <citation type="submission" date="2017-01" db="EMBL/GenBank/DDBJ databases">
        <authorList>
            <person name="Mah S.A."/>
            <person name="Swanson W.J."/>
            <person name="Moy G.W."/>
            <person name="Vacquier V.D."/>
        </authorList>
    </citation>
    <scope>NUCLEOTIDE SEQUENCE [LARGE SCALE GENOMIC DNA]</scope>
</reference>
<evidence type="ECO:0000313" key="1">
    <source>
        <dbReference type="EMBL" id="AQT28595.1"/>
    </source>
</evidence>
<dbReference type="Proteomes" id="UP000221250">
    <property type="component" value="Segment"/>
</dbReference>
<organism evidence="1 2">
    <name type="scientific">Erwinia phage vB_EamM_Yoloswag</name>
    <dbReference type="NCBI Taxonomy" id="1958956"/>
    <lineage>
        <taxon>Viruses</taxon>
        <taxon>Duplodnaviria</taxon>
        <taxon>Heunggongvirae</taxon>
        <taxon>Uroviricota</taxon>
        <taxon>Caudoviricetes</taxon>
        <taxon>Yoloswagvirus</taxon>
        <taxon>Yoloswagvirus yoloswag</taxon>
    </lineage>
</organism>
<evidence type="ECO:0000313" key="2">
    <source>
        <dbReference type="Proteomes" id="UP000221250"/>
    </source>
</evidence>
<keyword evidence="2" id="KW-1185">Reference proteome</keyword>
<name>A0A1S6L336_9CAUD</name>